<dbReference type="InterPro" id="IPR016181">
    <property type="entry name" value="Acyl_CoA_acyltransferase"/>
</dbReference>
<comment type="caution">
    <text evidence="2">The sequence shown here is derived from an EMBL/GenBank/DDBJ whole genome shotgun (WGS) entry which is preliminary data.</text>
</comment>
<feature type="domain" description="N-acetyltransferase" evidence="1">
    <location>
        <begin position="106"/>
        <end position="246"/>
    </location>
</feature>
<dbReference type="SUPFAM" id="SSF55729">
    <property type="entry name" value="Acyl-CoA N-acyltransferases (Nat)"/>
    <property type="match status" value="1"/>
</dbReference>
<sequence>MTAPDASTLLAVLEATWPAHARRRQGPWTLRDGRGGGKRASAATAAAPVCAADLPDAEAAMRTGGAAPLFMIHEGAEALDALLAGAGYEVIDPVVIYAAPLQALAMDAPSPTASFHIWEPLAIQREIWAEGGIGPARVAVMERVQGDKTALFGRKAGRAAAAGFAAIEGNTAMVHALEVRPDFRRQGVARALMLEAARWAMGRGARHLAVVCTEGNIGARGLYASLGLQTAGRYHYRQHPSGAATP</sequence>
<dbReference type="AlphaFoldDB" id="A0A2T7GC43"/>
<evidence type="ECO:0000313" key="3">
    <source>
        <dbReference type="Proteomes" id="UP000244446"/>
    </source>
</evidence>
<dbReference type="GO" id="GO:0016747">
    <property type="term" value="F:acyltransferase activity, transferring groups other than amino-acyl groups"/>
    <property type="evidence" value="ECO:0007669"/>
    <property type="project" value="InterPro"/>
</dbReference>
<dbReference type="CDD" id="cd04301">
    <property type="entry name" value="NAT_SF"/>
    <property type="match status" value="1"/>
</dbReference>
<protein>
    <submittedName>
        <fullName evidence="2">GNAT family N-acetyltransferase</fullName>
    </submittedName>
</protein>
<dbReference type="InterPro" id="IPR000182">
    <property type="entry name" value="GNAT_dom"/>
</dbReference>
<accession>A0A2T7GC43</accession>
<dbReference type="Proteomes" id="UP000244446">
    <property type="component" value="Unassembled WGS sequence"/>
</dbReference>
<reference evidence="2 3" key="1">
    <citation type="submission" date="2018-04" db="EMBL/GenBank/DDBJ databases">
        <title>Pelagivirga bohaiensis gen. nov., sp. nov., a bacterium isolated from the Bohai Sea.</title>
        <authorList>
            <person name="Ji X."/>
        </authorList>
    </citation>
    <scope>NUCLEOTIDE SEQUENCE [LARGE SCALE GENOMIC DNA]</scope>
    <source>
        <strain evidence="2 3">BH-SD19</strain>
    </source>
</reference>
<keyword evidence="2" id="KW-0808">Transferase</keyword>
<organism evidence="2 3">
    <name type="scientific">Pelagivirga sediminicola</name>
    <dbReference type="NCBI Taxonomy" id="2170575"/>
    <lineage>
        <taxon>Bacteria</taxon>
        <taxon>Pseudomonadati</taxon>
        <taxon>Pseudomonadota</taxon>
        <taxon>Alphaproteobacteria</taxon>
        <taxon>Rhodobacterales</taxon>
        <taxon>Paracoccaceae</taxon>
        <taxon>Pelagivirga</taxon>
    </lineage>
</organism>
<dbReference type="RefSeq" id="WP_108690730.1">
    <property type="nucleotide sequence ID" value="NZ_QCYH01000001.1"/>
</dbReference>
<evidence type="ECO:0000313" key="2">
    <source>
        <dbReference type="EMBL" id="PVA11984.1"/>
    </source>
</evidence>
<evidence type="ECO:0000259" key="1">
    <source>
        <dbReference type="PROSITE" id="PS51186"/>
    </source>
</evidence>
<dbReference type="Pfam" id="PF00583">
    <property type="entry name" value="Acetyltransf_1"/>
    <property type="match status" value="1"/>
</dbReference>
<dbReference type="OrthoDB" id="7301318at2"/>
<dbReference type="PROSITE" id="PS51186">
    <property type="entry name" value="GNAT"/>
    <property type="match status" value="1"/>
</dbReference>
<dbReference type="Gene3D" id="3.40.630.30">
    <property type="match status" value="1"/>
</dbReference>
<gene>
    <name evidence="2" type="ORF">DC366_03440</name>
</gene>
<name>A0A2T7GC43_9RHOB</name>
<dbReference type="EMBL" id="QCYH01000001">
    <property type="protein sequence ID" value="PVA11984.1"/>
    <property type="molecule type" value="Genomic_DNA"/>
</dbReference>
<keyword evidence="3" id="KW-1185">Reference proteome</keyword>
<proteinExistence type="predicted"/>